<organism evidence="1 2">
    <name type="scientific">Trichostrongylus colubriformis</name>
    <name type="common">Black scour worm</name>
    <dbReference type="NCBI Taxonomy" id="6319"/>
    <lineage>
        <taxon>Eukaryota</taxon>
        <taxon>Metazoa</taxon>
        <taxon>Ecdysozoa</taxon>
        <taxon>Nematoda</taxon>
        <taxon>Chromadorea</taxon>
        <taxon>Rhabditida</taxon>
        <taxon>Rhabditina</taxon>
        <taxon>Rhabditomorpha</taxon>
        <taxon>Strongyloidea</taxon>
        <taxon>Trichostrongylidae</taxon>
        <taxon>Trichostrongylus</taxon>
    </lineage>
</organism>
<dbReference type="AlphaFoldDB" id="A0AAN8FN15"/>
<keyword evidence="2" id="KW-1185">Reference proteome</keyword>
<evidence type="ECO:0000313" key="1">
    <source>
        <dbReference type="EMBL" id="KAK5983181.1"/>
    </source>
</evidence>
<name>A0AAN8FN15_TRICO</name>
<sequence length="30" mass="3594">MRLIAWKSRIRRSALNSNWPIDGLRACRRP</sequence>
<evidence type="ECO:0000313" key="2">
    <source>
        <dbReference type="Proteomes" id="UP001331761"/>
    </source>
</evidence>
<comment type="caution">
    <text evidence="1">The sequence shown here is derived from an EMBL/GenBank/DDBJ whole genome shotgun (WGS) entry which is preliminary data.</text>
</comment>
<dbReference type="EMBL" id="WIXE01004285">
    <property type="protein sequence ID" value="KAK5983181.1"/>
    <property type="molecule type" value="Genomic_DNA"/>
</dbReference>
<dbReference type="Proteomes" id="UP001331761">
    <property type="component" value="Unassembled WGS sequence"/>
</dbReference>
<protein>
    <submittedName>
        <fullName evidence="1">Uncharacterized protein</fullName>
    </submittedName>
</protein>
<accession>A0AAN8FN15</accession>
<proteinExistence type="predicted"/>
<gene>
    <name evidence="1" type="ORF">GCK32_022600</name>
</gene>
<reference evidence="1 2" key="1">
    <citation type="submission" date="2019-10" db="EMBL/GenBank/DDBJ databases">
        <title>Assembly and Annotation for the nematode Trichostrongylus colubriformis.</title>
        <authorList>
            <person name="Martin J."/>
        </authorList>
    </citation>
    <scope>NUCLEOTIDE SEQUENCE [LARGE SCALE GENOMIC DNA]</scope>
    <source>
        <strain evidence="1">G859</strain>
        <tissue evidence="1">Whole worm</tissue>
    </source>
</reference>